<proteinExistence type="predicted"/>
<sequence>MPRYSPHWRQPKRFAILRALLNPAVPRLFETFGLWERKLSRQGPDEPLRRPRFRRCADARLDGNS</sequence>
<gene>
    <name evidence="1" type="ORF">KL86PLE_130274</name>
</gene>
<protein>
    <submittedName>
        <fullName evidence="1">Uncharacterized protein</fullName>
    </submittedName>
</protein>
<evidence type="ECO:0000313" key="1">
    <source>
        <dbReference type="EMBL" id="SCM74587.1"/>
    </source>
</evidence>
<name>A0A212LAS3_9HYPH</name>
<dbReference type="EMBL" id="FMJD01000005">
    <property type="protein sequence ID" value="SCM74587.1"/>
    <property type="molecule type" value="Genomic_DNA"/>
</dbReference>
<accession>A0A212LAS3</accession>
<dbReference type="AlphaFoldDB" id="A0A212LAS3"/>
<reference evidence="1" key="1">
    <citation type="submission" date="2016-08" db="EMBL/GenBank/DDBJ databases">
        <authorList>
            <person name="Seilhamer J.J."/>
        </authorList>
    </citation>
    <scope>NUCLEOTIDE SEQUENCE</scope>
    <source>
        <strain evidence="1">86</strain>
    </source>
</reference>
<organism evidence="1">
    <name type="scientific">uncultured Pleomorphomonas sp</name>
    <dbReference type="NCBI Taxonomy" id="442121"/>
    <lineage>
        <taxon>Bacteria</taxon>
        <taxon>Pseudomonadati</taxon>
        <taxon>Pseudomonadota</taxon>
        <taxon>Alphaproteobacteria</taxon>
        <taxon>Hyphomicrobiales</taxon>
        <taxon>Pleomorphomonadaceae</taxon>
        <taxon>Pleomorphomonas</taxon>
        <taxon>environmental samples</taxon>
    </lineage>
</organism>